<sequence>MKISKAASLMQKHGEEWRKGKRPYLYSGFSNTHQEQKGRTSILKLMIRKLSYTIGHNNLHYIFTPYKQKVILHKLRYNSTSQKHK</sequence>
<reference evidence="1 2" key="2">
    <citation type="journal article" date="2022" name="Mol. Ecol. Resour.">
        <title>The genomes of chicory, endive, great burdock and yacon provide insights into Asteraceae paleo-polyploidization history and plant inulin production.</title>
        <authorList>
            <person name="Fan W."/>
            <person name="Wang S."/>
            <person name="Wang H."/>
            <person name="Wang A."/>
            <person name="Jiang F."/>
            <person name="Liu H."/>
            <person name="Zhao H."/>
            <person name="Xu D."/>
            <person name="Zhang Y."/>
        </authorList>
    </citation>
    <scope>NUCLEOTIDE SEQUENCE [LARGE SCALE GENOMIC DNA]</scope>
    <source>
        <strain evidence="2">cv. Yunnan</strain>
        <tissue evidence="1">Leaves</tissue>
    </source>
</reference>
<comment type="caution">
    <text evidence="1">The sequence shown here is derived from an EMBL/GenBank/DDBJ whole genome shotgun (WGS) entry which is preliminary data.</text>
</comment>
<reference evidence="2" key="1">
    <citation type="journal article" date="2022" name="Mol. Ecol. Resour.">
        <title>The genomes of chicory, endive, great burdock and yacon provide insights into Asteraceae palaeo-polyploidization history and plant inulin production.</title>
        <authorList>
            <person name="Fan W."/>
            <person name="Wang S."/>
            <person name="Wang H."/>
            <person name="Wang A."/>
            <person name="Jiang F."/>
            <person name="Liu H."/>
            <person name="Zhao H."/>
            <person name="Xu D."/>
            <person name="Zhang Y."/>
        </authorList>
    </citation>
    <scope>NUCLEOTIDE SEQUENCE [LARGE SCALE GENOMIC DNA]</scope>
    <source>
        <strain evidence="2">cv. Yunnan</strain>
    </source>
</reference>
<organism evidence="1 2">
    <name type="scientific">Smallanthus sonchifolius</name>
    <dbReference type="NCBI Taxonomy" id="185202"/>
    <lineage>
        <taxon>Eukaryota</taxon>
        <taxon>Viridiplantae</taxon>
        <taxon>Streptophyta</taxon>
        <taxon>Embryophyta</taxon>
        <taxon>Tracheophyta</taxon>
        <taxon>Spermatophyta</taxon>
        <taxon>Magnoliopsida</taxon>
        <taxon>eudicotyledons</taxon>
        <taxon>Gunneridae</taxon>
        <taxon>Pentapetalae</taxon>
        <taxon>asterids</taxon>
        <taxon>campanulids</taxon>
        <taxon>Asterales</taxon>
        <taxon>Asteraceae</taxon>
        <taxon>Asteroideae</taxon>
        <taxon>Heliantheae alliance</taxon>
        <taxon>Millerieae</taxon>
        <taxon>Smallanthus</taxon>
    </lineage>
</organism>
<protein>
    <submittedName>
        <fullName evidence="1">Uncharacterized protein</fullName>
    </submittedName>
</protein>
<keyword evidence="2" id="KW-1185">Reference proteome</keyword>
<dbReference type="EMBL" id="CM042027">
    <property type="protein sequence ID" value="KAI3803711.1"/>
    <property type="molecule type" value="Genomic_DNA"/>
</dbReference>
<evidence type="ECO:0000313" key="1">
    <source>
        <dbReference type="EMBL" id="KAI3803711.1"/>
    </source>
</evidence>
<evidence type="ECO:0000313" key="2">
    <source>
        <dbReference type="Proteomes" id="UP001056120"/>
    </source>
</evidence>
<proteinExistence type="predicted"/>
<dbReference type="Proteomes" id="UP001056120">
    <property type="component" value="Linkage Group LG10"/>
</dbReference>
<name>A0ACB9I8B2_9ASTR</name>
<gene>
    <name evidence="1" type="ORF">L1987_31871</name>
</gene>
<accession>A0ACB9I8B2</accession>